<gene>
    <name evidence="1" type="ORF">NO1_2269</name>
</gene>
<organism evidence="1 2">
    <name type="scientific">Termititenax aidoneus</name>
    <dbReference type="NCBI Taxonomy" id="2218524"/>
    <lineage>
        <taxon>Bacteria</taxon>
        <taxon>Bacillati</taxon>
        <taxon>Candidatus Margulisiibacteriota</taxon>
        <taxon>Candidatus Termititenacia</taxon>
        <taxon>Candidatus Termititenacales</taxon>
        <taxon>Candidatus Termititenacaceae</taxon>
        <taxon>Candidatus Termititenax</taxon>
    </lineage>
</organism>
<protein>
    <submittedName>
        <fullName evidence="1">Uncharacterized protein</fullName>
    </submittedName>
</protein>
<dbReference type="Proteomes" id="UP000269352">
    <property type="component" value="Unassembled WGS sequence"/>
</dbReference>
<evidence type="ECO:0000313" key="2">
    <source>
        <dbReference type="Proteomes" id="UP000269352"/>
    </source>
</evidence>
<evidence type="ECO:0000313" key="1">
    <source>
        <dbReference type="EMBL" id="GBR75255.1"/>
    </source>
</evidence>
<keyword evidence="2" id="KW-1185">Reference proteome</keyword>
<accession>A0A388TE50</accession>
<proteinExistence type="predicted"/>
<reference evidence="1 2" key="1">
    <citation type="journal article" date="2019" name="ISME J.">
        <title>Genome analyses of uncultured TG2/ZB3 bacteria in 'Margulisbacteria' specifically attached to ectosymbiotic spirochetes of protists in the termite gut.</title>
        <authorList>
            <person name="Utami Y.D."/>
            <person name="Kuwahara H."/>
            <person name="Igai K."/>
            <person name="Murakami T."/>
            <person name="Sugaya K."/>
            <person name="Morikawa T."/>
            <person name="Nagura Y."/>
            <person name="Yuki M."/>
            <person name="Deevong P."/>
            <person name="Inoue T."/>
            <person name="Kihara K."/>
            <person name="Lo N."/>
            <person name="Yamada A."/>
            <person name="Ohkuma M."/>
            <person name="Hongoh Y."/>
        </authorList>
    </citation>
    <scope>NUCLEOTIDE SEQUENCE [LARGE SCALE GENOMIC DNA]</scope>
    <source>
        <strain evidence="1">NkOx7-01</strain>
    </source>
</reference>
<dbReference type="AlphaFoldDB" id="A0A388TE50"/>
<dbReference type="EMBL" id="BGZN01000213">
    <property type="protein sequence ID" value="GBR75255.1"/>
    <property type="molecule type" value="Genomic_DNA"/>
</dbReference>
<feature type="non-terminal residue" evidence="1">
    <location>
        <position position="1"/>
    </location>
</feature>
<name>A0A388TE50_TERA1</name>
<comment type="caution">
    <text evidence="1">The sequence shown here is derived from an EMBL/GenBank/DDBJ whole genome shotgun (WGS) entry which is preliminary data.</text>
</comment>
<sequence length="194" mass="21650">ARNALKNYINSLKEQGFKAVQENIDGSFSFAKKDVPDFVAPSKKPALDNTDVPNKWDKLLPEQQEWPPHGLILNDPLFPKEITPLTDEQKAQYTENIAKTKDIIADLVEKGLLKEGVVEVGSGLGLFSKNGELPAVLVNIRAETNGYFIDLKNDSAYQERLKIVSEALNSADIPFNAAPKLKVFFEDVFKNKTF</sequence>